<organism evidence="1 2">
    <name type="scientific">Drouetiella hepatica Uher 2000/2452</name>
    <dbReference type="NCBI Taxonomy" id="904376"/>
    <lineage>
        <taxon>Bacteria</taxon>
        <taxon>Bacillati</taxon>
        <taxon>Cyanobacteriota</taxon>
        <taxon>Cyanophyceae</taxon>
        <taxon>Oculatellales</taxon>
        <taxon>Oculatellaceae</taxon>
        <taxon>Drouetiella</taxon>
    </lineage>
</organism>
<gene>
    <name evidence="1" type="ORF">KME15_00730</name>
</gene>
<sequence>MKIPKLESDLNNLYEPIERYEKSLGDYSDKTTPSFLNQLDSHPAAKREAIAGVSALALLAIQASNGTKS</sequence>
<name>A0A951ULS7_9CYAN</name>
<reference evidence="1" key="1">
    <citation type="submission" date="2021-05" db="EMBL/GenBank/DDBJ databases">
        <authorList>
            <person name="Pietrasiak N."/>
            <person name="Ward R."/>
            <person name="Stajich J.E."/>
            <person name="Kurbessoian T."/>
        </authorList>
    </citation>
    <scope>NUCLEOTIDE SEQUENCE</scope>
    <source>
        <strain evidence="1">UHER 2000/2452</strain>
    </source>
</reference>
<evidence type="ECO:0000313" key="2">
    <source>
        <dbReference type="Proteomes" id="UP000757435"/>
    </source>
</evidence>
<protein>
    <submittedName>
        <fullName evidence="1">Uncharacterized protein</fullName>
    </submittedName>
</protein>
<comment type="caution">
    <text evidence="1">The sequence shown here is derived from an EMBL/GenBank/DDBJ whole genome shotgun (WGS) entry which is preliminary data.</text>
</comment>
<proteinExistence type="predicted"/>
<dbReference type="EMBL" id="JAHHHD010000001">
    <property type="protein sequence ID" value="MBW4657173.1"/>
    <property type="molecule type" value="Genomic_DNA"/>
</dbReference>
<dbReference type="AlphaFoldDB" id="A0A951ULS7"/>
<dbReference type="Proteomes" id="UP000757435">
    <property type="component" value="Unassembled WGS sequence"/>
</dbReference>
<evidence type="ECO:0000313" key="1">
    <source>
        <dbReference type="EMBL" id="MBW4657173.1"/>
    </source>
</evidence>
<reference evidence="1" key="2">
    <citation type="journal article" date="2022" name="Microbiol. Resour. Announc.">
        <title>Metagenome Sequencing to Explore Phylogenomics of Terrestrial Cyanobacteria.</title>
        <authorList>
            <person name="Ward R.D."/>
            <person name="Stajich J.E."/>
            <person name="Johansen J.R."/>
            <person name="Huntemann M."/>
            <person name="Clum A."/>
            <person name="Foster B."/>
            <person name="Foster B."/>
            <person name="Roux S."/>
            <person name="Palaniappan K."/>
            <person name="Varghese N."/>
            <person name="Mukherjee S."/>
            <person name="Reddy T.B.K."/>
            <person name="Daum C."/>
            <person name="Copeland A."/>
            <person name="Chen I.A."/>
            <person name="Ivanova N.N."/>
            <person name="Kyrpides N.C."/>
            <person name="Shapiro N."/>
            <person name="Eloe-Fadrosh E.A."/>
            <person name="Pietrasiak N."/>
        </authorList>
    </citation>
    <scope>NUCLEOTIDE SEQUENCE</scope>
    <source>
        <strain evidence="1">UHER 2000/2452</strain>
    </source>
</reference>
<accession>A0A951ULS7</accession>